<dbReference type="SUPFAM" id="SSF46689">
    <property type="entry name" value="Homeodomain-like"/>
    <property type="match status" value="1"/>
</dbReference>
<keyword evidence="2" id="KW-0371">Homeobox</keyword>
<dbReference type="PROSITE" id="PS50071">
    <property type="entry name" value="HOMEOBOX_2"/>
    <property type="match status" value="1"/>
</dbReference>
<dbReference type="InterPro" id="IPR001356">
    <property type="entry name" value="HD"/>
</dbReference>
<feature type="domain" description="Homeobox" evidence="3">
    <location>
        <begin position="1"/>
        <end position="19"/>
    </location>
</feature>
<dbReference type="AlphaFoldDB" id="A0A8X6PUJ1"/>
<dbReference type="GO" id="GO:0003677">
    <property type="term" value="F:DNA binding"/>
    <property type="evidence" value="ECO:0007669"/>
    <property type="project" value="UniProtKB-UniRule"/>
</dbReference>
<name>A0A8X6PUJ1_NEPPI</name>
<feature type="DNA-binding region" description="Homeobox" evidence="2">
    <location>
        <begin position="3"/>
        <end position="20"/>
    </location>
</feature>
<organism evidence="4 5">
    <name type="scientific">Nephila pilipes</name>
    <name type="common">Giant wood spider</name>
    <name type="synonym">Nephila maculata</name>
    <dbReference type="NCBI Taxonomy" id="299642"/>
    <lineage>
        <taxon>Eukaryota</taxon>
        <taxon>Metazoa</taxon>
        <taxon>Ecdysozoa</taxon>
        <taxon>Arthropoda</taxon>
        <taxon>Chelicerata</taxon>
        <taxon>Arachnida</taxon>
        <taxon>Araneae</taxon>
        <taxon>Araneomorphae</taxon>
        <taxon>Entelegynae</taxon>
        <taxon>Araneoidea</taxon>
        <taxon>Nephilidae</taxon>
        <taxon>Nephila</taxon>
    </lineage>
</organism>
<evidence type="ECO:0000256" key="2">
    <source>
        <dbReference type="PROSITE-ProRule" id="PRU00108"/>
    </source>
</evidence>
<reference evidence="4" key="1">
    <citation type="submission" date="2020-08" db="EMBL/GenBank/DDBJ databases">
        <title>Multicomponent nature underlies the extraordinary mechanical properties of spider dragline silk.</title>
        <authorList>
            <person name="Kono N."/>
            <person name="Nakamura H."/>
            <person name="Mori M."/>
            <person name="Yoshida Y."/>
            <person name="Ohtoshi R."/>
            <person name="Malay A.D."/>
            <person name="Moran D.A.P."/>
            <person name="Tomita M."/>
            <person name="Numata K."/>
            <person name="Arakawa K."/>
        </authorList>
    </citation>
    <scope>NUCLEOTIDE SEQUENCE</scope>
</reference>
<keyword evidence="2" id="KW-0238">DNA-binding</keyword>
<comment type="caution">
    <text evidence="4">The sequence shown here is derived from an EMBL/GenBank/DDBJ whole genome shotgun (WGS) entry which is preliminary data.</text>
</comment>
<keyword evidence="2" id="KW-0539">Nucleus</keyword>
<evidence type="ECO:0000313" key="4">
    <source>
        <dbReference type="EMBL" id="GFT83957.1"/>
    </source>
</evidence>
<accession>A0A8X6PUJ1</accession>
<evidence type="ECO:0000256" key="1">
    <source>
        <dbReference type="ARBA" id="ARBA00004123"/>
    </source>
</evidence>
<sequence>MRPLFQVWFQNRRSKERRMKQLSSLGARRHFFRNPRRTMRPLRGGLMEEGMPHNPAFAYFS</sequence>
<dbReference type="InterPro" id="IPR009057">
    <property type="entry name" value="Homeodomain-like_sf"/>
</dbReference>
<comment type="subcellular location">
    <subcellularLocation>
        <location evidence="1 2">Nucleus</location>
    </subcellularLocation>
</comment>
<evidence type="ECO:0000313" key="5">
    <source>
        <dbReference type="Proteomes" id="UP000887013"/>
    </source>
</evidence>
<feature type="non-terminal residue" evidence="4">
    <location>
        <position position="61"/>
    </location>
</feature>
<evidence type="ECO:0000259" key="3">
    <source>
        <dbReference type="PROSITE" id="PS50071"/>
    </source>
</evidence>
<dbReference type="Proteomes" id="UP000887013">
    <property type="component" value="Unassembled WGS sequence"/>
</dbReference>
<protein>
    <recommendedName>
        <fullName evidence="3">Homeobox domain-containing protein</fullName>
    </recommendedName>
</protein>
<keyword evidence="5" id="KW-1185">Reference proteome</keyword>
<dbReference type="EMBL" id="BMAW01023685">
    <property type="protein sequence ID" value="GFT83957.1"/>
    <property type="molecule type" value="Genomic_DNA"/>
</dbReference>
<dbReference type="GO" id="GO:0005634">
    <property type="term" value="C:nucleus"/>
    <property type="evidence" value="ECO:0007669"/>
    <property type="project" value="UniProtKB-SubCell"/>
</dbReference>
<proteinExistence type="predicted"/>
<dbReference type="OrthoDB" id="10068367at2759"/>
<gene>
    <name evidence="4" type="primary">lhx1_0</name>
    <name evidence="4" type="ORF">NPIL_447121</name>
</gene>